<organism evidence="1">
    <name type="scientific">Physcomitrium patens</name>
    <name type="common">Spreading-leaved earth moss</name>
    <name type="synonym">Physcomitrella patens</name>
    <dbReference type="NCBI Taxonomy" id="3218"/>
    <lineage>
        <taxon>Eukaryota</taxon>
        <taxon>Viridiplantae</taxon>
        <taxon>Streptophyta</taxon>
        <taxon>Embryophyta</taxon>
        <taxon>Bryophyta</taxon>
        <taxon>Bryophytina</taxon>
        <taxon>Bryopsida</taxon>
        <taxon>Funariidae</taxon>
        <taxon>Funariales</taxon>
        <taxon>Funariaceae</taxon>
        <taxon>Physcomitrium</taxon>
    </lineage>
</organism>
<evidence type="ECO:0000313" key="2">
    <source>
        <dbReference type="EnsemblPlants" id="PAC:32909250.CDS.1"/>
    </source>
</evidence>
<dbReference type="InParanoid" id="A0A2K1IFQ0"/>
<name>A0A2K1IFQ0_PHYPA</name>
<reference evidence="2" key="3">
    <citation type="submission" date="2020-12" db="UniProtKB">
        <authorList>
            <consortium name="EnsemblPlants"/>
        </authorList>
    </citation>
    <scope>IDENTIFICATION</scope>
</reference>
<dbReference type="AlphaFoldDB" id="A0A2K1IFQ0"/>
<dbReference type="EMBL" id="ABEU02000024">
    <property type="protein sequence ID" value="PNR28094.1"/>
    <property type="molecule type" value="Genomic_DNA"/>
</dbReference>
<reference evidence="1 3" key="2">
    <citation type="journal article" date="2018" name="Plant J.">
        <title>The Physcomitrella patens chromosome-scale assembly reveals moss genome structure and evolution.</title>
        <authorList>
            <person name="Lang D."/>
            <person name="Ullrich K.K."/>
            <person name="Murat F."/>
            <person name="Fuchs J."/>
            <person name="Jenkins J."/>
            <person name="Haas F.B."/>
            <person name="Piednoel M."/>
            <person name="Gundlach H."/>
            <person name="Van Bel M."/>
            <person name="Meyberg R."/>
            <person name="Vives C."/>
            <person name="Morata J."/>
            <person name="Symeonidi A."/>
            <person name="Hiss M."/>
            <person name="Muchero W."/>
            <person name="Kamisugi Y."/>
            <person name="Saleh O."/>
            <person name="Blanc G."/>
            <person name="Decker E.L."/>
            <person name="van Gessel N."/>
            <person name="Grimwood J."/>
            <person name="Hayes R.D."/>
            <person name="Graham S.W."/>
            <person name="Gunter L.E."/>
            <person name="McDaniel S.F."/>
            <person name="Hoernstein S.N.W."/>
            <person name="Larsson A."/>
            <person name="Li F.W."/>
            <person name="Perroud P.F."/>
            <person name="Phillips J."/>
            <person name="Ranjan P."/>
            <person name="Rokshar D.S."/>
            <person name="Rothfels C.J."/>
            <person name="Schneider L."/>
            <person name="Shu S."/>
            <person name="Stevenson D.W."/>
            <person name="Thummler F."/>
            <person name="Tillich M."/>
            <person name="Villarreal Aguilar J.C."/>
            <person name="Widiez T."/>
            <person name="Wong G.K."/>
            <person name="Wymore A."/>
            <person name="Zhang Y."/>
            <person name="Zimmer A.D."/>
            <person name="Quatrano R.S."/>
            <person name="Mayer K.F.X."/>
            <person name="Goodstein D."/>
            <person name="Casacuberta J.M."/>
            <person name="Vandepoele K."/>
            <person name="Reski R."/>
            <person name="Cuming A.C."/>
            <person name="Tuskan G.A."/>
            <person name="Maumus F."/>
            <person name="Salse J."/>
            <person name="Schmutz J."/>
            <person name="Rensing S.A."/>
        </authorList>
    </citation>
    <scope>NUCLEOTIDE SEQUENCE [LARGE SCALE GENOMIC DNA]</scope>
    <source>
        <strain evidence="2 3">cv. Gransden 2004</strain>
    </source>
</reference>
<dbReference type="Proteomes" id="UP000006727">
    <property type="component" value="Chromosome 24"/>
</dbReference>
<dbReference type="Gramene" id="Pp3c24_5839V3.1">
    <property type="protein sequence ID" value="PAC:32909250.CDS.1"/>
    <property type="gene ID" value="Pp3c24_5839"/>
</dbReference>
<reference evidence="1 3" key="1">
    <citation type="journal article" date="2008" name="Science">
        <title>The Physcomitrella genome reveals evolutionary insights into the conquest of land by plants.</title>
        <authorList>
            <person name="Rensing S."/>
            <person name="Lang D."/>
            <person name="Zimmer A."/>
            <person name="Terry A."/>
            <person name="Salamov A."/>
            <person name="Shapiro H."/>
            <person name="Nishiyama T."/>
            <person name="Perroud P.-F."/>
            <person name="Lindquist E."/>
            <person name="Kamisugi Y."/>
            <person name="Tanahashi T."/>
            <person name="Sakakibara K."/>
            <person name="Fujita T."/>
            <person name="Oishi K."/>
            <person name="Shin-I T."/>
            <person name="Kuroki Y."/>
            <person name="Toyoda A."/>
            <person name="Suzuki Y."/>
            <person name="Hashimoto A."/>
            <person name="Yamaguchi K."/>
            <person name="Sugano A."/>
            <person name="Kohara Y."/>
            <person name="Fujiyama A."/>
            <person name="Anterola A."/>
            <person name="Aoki S."/>
            <person name="Ashton N."/>
            <person name="Barbazuk W.B."/>
            <person name="Barker E."/>
            <person name="Bennetzen J."/>
            <person name="Bezanilla M."/>
            <person name="Blankenship R."/>
            <person name="Cho S.H."/>
            <person name="Dutcher S."/>
            <person name="Estelle M."/>
            <person name="Fawcett J.A."/>
            <person name="Gundlach H."/>
            <person name="Hanada K."/>
            <person name="Heyl A."/>
            <person name="Hicks K.A."/>
            <person name="Hugh J."/>
            <person name="Lohr M."/>
            <person name="Mayer K."/>
            <person name="Melkozernov A."/>
            <person name="Murata T."/>
            <person name="Nelson D."/>
            <person name="Pils B."/>
            <person name="Prigge M."/>
            <person name="Reiss B."/>
            <person name="Renner T."/>
            <person name="Rombauts S."/>
            <person name="Rushton P."/>
            <person name="Sanderfoot A."/>
            <person name="Schween G."/>
            <person name="Shiu S.-H."/>
            <person name="Stueber K."/>
            <person name="Theodoulou F.L."/>
            <person name="Tu H."/>
            <person name="Van de Peer Y."/>
            <person name="Verrier P.J."/>
            <person name="Waters E."/>
            <person name="Wood A."/>
            <person name="Yang L."/>
            <person name="Cove D."/>
            <person name="Cuming A."/>
            <person name="Hasebe M."/>
            <person name="Lucas S."/>
            <person name="Mishler D.B."/>
            <person name="Reski R."/>
            <person name="Grigoriev I."/>
            <person name="Quatrano R.S."/>
            <person name="Boore J.L."/>
        </authorList>
    </citation>
    <scope>NUCLEOTIDE SEQUENCE [LARGE SCALE GENOMIC DNA]</scope>
    <source>
        <strain evidence="2 3">cv. Gransden 2004</strain>
    </source>
</reference>
<proteinExistence type="predicted"/>
<evidence type="ECO:0000313" key="3">
    <source>
        <dbReference type="Proteomes" id="UP000006727"/>
    </source>
</evidence>
<accession>A0A2K1IFQ0</accession>
<protein>
    <submittedName>
        <fullName evidence="1 2">Uncharacterized protein</fullName>
    </submittedName>
</protein>
<gene>
    <name evidence="1" type="ORF">PHYPA_028686</name>
</gene>
<dbReference type="EnsemblPlants" id="Pp3c24_5839V3.1">
    <property type="protein sequence ID" value="PAC:32909250.CDS.1"/>
    <property type="gene ID" value="Pp3c24_5839"/>
</dbReference>
<sequence length="54" mass="5793">MILLQADGCPTGCGIPASYSSSQATALLQQLLLQLLQSRRIINKGTNSRVSVLY</sequence>
<evidence type="ECO:0000313" key="1">
    <source>
        <dbReference type="EMBL" id="PNR28094.1"/>
    </source>
</evidence>
<keyword evidence="3" id="KW-1185">Reference proteome</keyword>